<feature type="binding site" evidence="1">
    <location>
        <position position="330"/>
    </location>
    <ligand>
        <name>Ca(2+)</name>
        <dbReference type="ChEBI" id="CHEBI:29108"/>
    </ligand>
</feature>
<dbReference type="OrthoDB" id="409122at2759"/>
<dbReference type="InterPro" id="IPR036852">
    <property type="entry name" value="Peptidase_S8/S53_dom_sf"/>
</dbReference>
<reference evidence="4 5" key="1">
    <citation type="submission" date="2019-09" db="EMBL/GenBank/DDBJ databases">
        <title>The hologenome of the rock-dwelling lichen Lasallia pustulata.</title>
        <authorList>
            <person name="Greshake Tzovaras B."/>
            <person name="Segers F."/>
            <person name="Bicker A."/>
            <person name="Dal Grande F."/>
            <person name="Otte J."/>
            <person name="Hankeln T."/>
            <person name="Schmitt I."/>
            <person name="Ebersberger I."/>
        </authorList>
    </citation>
    <scope>NUCLEOTIDE SEQUENCE [LARGE SCALE GENOMIC DNA]</scope>
    <source>
        <strain evidence="4">A1-1</strain>
    </source>
</reference>
<dbReference type="GO" id="GO:0004252">
    <property type="term" value="F:serine-type endopeptidase activity"/>
    <property type="evidence" value="ECO:0007669"/>
    <property type="project" value="InterPro"/>
</dbReference>
<evidence type="ECO:0000256" key="2">
    <source>
        <dbReference type="SAM" id="MobiDB-lite"/>
    </source>
</evidence>
<evidence type="ECO:0000256" key="1">
    <source>
        <dbReference type="PROSITE-ProRule" id="PRU01032"/>
    </source>
</evidence>
<dbReference type="InterPro" id="IPR050819">
    <property type="entry name" value="Tripeptidyl-peptidase_I"/>
</dbReference>
<organism evidence="4 5">
    <name type="scientific">Lasallia pustulata</name>
    <dbReference type="NCBI Taxonomy" id="136370"/>
    <lineage>
        <taxon>Eukaryota</taxon>
        <taxon>Fungi</taxon>
        <taxon>Dikarya</taxon>
        <taxon>Ascomycota</taxon>
        <taxon>Pezizomycotina</taxon>
        <taxon>Lecanoromycetes</taxon>
        <taxon>OSLEUM clade</taxon>
        <taxon>Umbilicariomycetidae</taxon>
        <taxon>Umbilicariales</taxon>
        <taxon>Umbilicariaceae</taxon>
        <taxon>Lasallia</taxon>
    </lineage>
</organism>
<evidence type="ECO:0000313" key="5">
    <source>
        <dbReference type="Proteomes" id="UP000324767"/>
    </source>
</evidence>
<protein>
    <submittedName>
        <fullName evidence="4">Tripeptidyl peptidase</fullName>
    </submittedName>
</protein>
<feature type="compositionally biased region" description="Polar residues" evidence="2">
    <location>
        <begin position="109"/>
        <end position="118"/>
    </location>
</feature>
<dbReference type="CDD" id="cd04056">
    <property type="entry name" value="Peptidases_S53"/>
    <property type="match status" value="1"/>
</dbReference>
<keyword evidence="1" id="KW-0106">Calcium</keyword>
<dbReference type="GO" id="GO:0046872">
    <property type="term" value="F:metal ion binding"/>
    <property type="evidence" value="ECO:0007669"/>
    <property type="project" value="UniProtKB-UniRule"/>
</dbReference>
<feature type="binding site" evidence="1">
    <location>
        <position position="349"/>
    </location>
    <ligand>
        <name>Ca(2+)</name>
        <dbReference type="ChEBI" id="CHEBI:29108"/>
    </ligand>
</feature>
<dbReference type="InterPro" id="IPR030400">
    <property type="entry name" value="Sedolisin_dom"/>
</dbReference>
<feature type="region of interest" description="Disordered" evidence="2">
    <location>
        <begin position="109"/>
        <end position="145"/>
    </location>
</feature>
<name>A0A5M8PU64_9LECA</name>
<dbReference type="AlphaFoldDB" id="A0A5M8PU64"/>
<evidence type="ECO:0000259" key="3">
    <source>
        <dbReference type="PROSITE" id="PS51695"/>
    </source>
</evidence>
<feature type="binding site" evidence="1">
    <location>
        <position position="351"/>
    </location>
    <ligand>
        <name>Ca(2+)</name>
        <dbReference type="ChEBI" id="CHEBI:29108"/>
    </ligand>
</feature>
<dbReference type="PROSITE" id="PS51257">
    <property type="entry name" value="PROKAR_LIPOPROTEIN"/>
    <property type="match status" value="1"/>
</dbReference>
<dbReference type="GO" id="GO:0006508">
    <property type="term" value="P:proteolysis"/>
    <property type="evidence" value="ECO:0007669"/>
    <property type="project" value="InterPro"/>
</dbReference>
<accession>A0A5M8PU64</accession>
<dbReference type="PANTHER" id="PTHR14218:SF39">
    <property type="entry name" value="PEPTIDASE S53 DOMAIN-CONTAINING PROTEIN"/>
    <property type="match status" value="1"/>
</dbReference>
<dbReference type="Proteomes" id="UP000324767">
    <property type="component" value="Unassembled WGS sequence"/>
</dbReference>
<evidence type="ECO:0000313" key="4">
    <source>
        <dbReference type="EMBL" id="KAA6412577.1"/>
    </source>
</evidence>
<gene>
    <name evidence="4" type="ORF">FRX48_03568</name>
</gene>
<comment type="caution">
    <text evidence="4">The sequence shown here is derived from an EMBL/GenBank/DDBJ whole genome shotgun (WGS) entry which is preliminary data.</text>
</comment>
<proteinExistence type="predicted"/>
<dbReference type="GO" id="GO:0008240">
    <property type="term" value="F:tripeptidyl-peptidase activity"/>
    <property type="evidence" value="ECO:0007669"/>
    <property type="project" value="TreeGrafter"/>
</dbReference>
<dbReference type="PANTHER" id="PTHR14218">
    <property type="entry name" value="PROTEASE S8 TRIPEPTIDYL PEPTIDASE I CLN2"/>
    <property type="match status" value="1"/>
</dbReference>
<dbReference type="PROSITE" id="PS51695">
    <property type="entry name" value="SEDOLISIN"/>
    <property type="match status" value="1"/>
</dbReference>
<sequence length="381" mass="40209">MRSTLKPVNPIGTSYQSPKWHSFLNASNITVAQACNATAVTPLCLRTLYGTYDYTPKVPGINKVGLTDYLGESNNRSDIYLFLQMFRPEAASEAYTFTFDIIANGSAQQTPDNATQLGAGTDLEGNVDAETLSPSTTHPPHRPDLPQTISTSYGDDEQTVPYAYATLACQLFAQLGARGITLLFASGDSGLGPTGVCLSNDGKNTTMFLPSFHASCPYVTTVGATKNFAPEVAAFDPANNFASGGGFSNYFPRPAYQDPYVPDYIASLGRVSGFDDVGRGSDGAGWDSASTRTAAGVVSLVNDALLAAGRAPLGWLNPWLYGMGKKGFTDVVEGSAIGCGGEGFPAEAGWDAVTGWGTPYFPKLVRLVLEGWGGRGMGCRS</sequence>
<dbReference type="SUPFAM" id="SSF52743">
    <property type="entry name" value="Subtilisin-like"/>
    <property type="match status" value="1"/>
</dbReference>
<dbReference type="EMBL" id="VXIT01000005">
    <property type="protein sequence ID" value="KAA6412577.1"/>
    <property type="molecule type" value="Genomic_DNA"/>
</dbReference>
<comment type="cofactor">
    <cofactor evidence="1">
        <name>Ca(2+)</name>
        <dbReference type="ChEBI" id="CHEBI:29108"/>
    </cofactor>
    <text evidence="1">Binds 1 Ca(2+) ion per subunit.</text>
</comment>
<comment type="caution">
    <text evidence="1">Lacks conserved residue(s) required for the propagation of feature annotation.</text>
</comment>
<feature type="domain" description="Peptidase S53" evidence="3">
    <location>
        <begin position="39"/>
        <end position="371"/>
    </location>
</feature>
<keyword evidence="1" id="KW-0479">Metal-binding</keyword>
<dbReference type="Gene3D" id="3.40.50.200">
    <property type="entry name" value="Peptidase S8/S53 domain"/>
    <property type="match status" value="1"/>
</dbReference>
<feature type="binding site" evidence="1">
    <location>
        <position position="331"/>
    </location>
    <ligand>
        <name>Ca(2+)</name>
        <dbReference type="ChEBI" id="CHEBI:29108"/>
    </ligand>
</feature>